<dbReference type="InterPro" id="IPR036188">
    <property type="entry name" value="FAD/NAD-bd_sf"/>
</dbReference>
<dbReference type="PANTHER" id="PTHR47356">
    <property type="entry name" value="FAD-DEPENDENT MONOOXYGENASE ASQG-RELATED"/>
    <property type="match status" value="1"/>
</dbReference>
<evidence type="ECO:0000256" key="2">
    <source>
        <dbReference type="ARBA" id="ARBA00007992"/>
    </source>
</evidence>
<dbReference type="GO" id="GO:0004497">
    <property type="term" value="F:monooxygenase activity"/>
    <property type="evidence" value="ECO:0007669"/>
    <property type="project" value="UniProtKB-KW"/>
</dbReference>
<evidence type="ECO:0000256" key="7">
    <source>
        <dbReference type="SAM" id="Phobius"/>
    </source>
</evidence>
<evidence type="ECO:0000313" key="10">
    <source>
        <dbReference type="Proteomes" id="UP000639643"/>
    </source>
</evidence>
<evidence type="ECO:0000256" key="3">
    <source>
        <dbReference type="ARBA" id="ARBA00022630"/>
    </source>
</evidence>
<evidence type="ECO:0000256" key="6">
    <source>
        <dbReference type="ARBA" id="ARBA00023033"/>
    </source>
</evidence>
<feature type="transmembrane region" description="Helical" evidence="7">
    <location>
        <begin position="739"/>
        <end position="757"/>
    </location>
</feature>
<dbReference type="OrthoDB" id="16820at2759"/>
<feature type="transmembrane region" description="Helical" evidence="7">
    <location>
        <begin position="686"/>
        <end position="708"/>
    </location>
</feature>
<accession>A0A8H6KXD0</accession>
<reference evidence="9" key="1">
    <citation type="journal article" date="2020" name="Phytopathology">
        <title>Genome Sequence Resources of Colletotrichum truncatum, C. plurivorum, C. musicola, and C. sojae: Four Species Pathogenic to Soybean (Glycine max).</title>
        <authorList>
            <person name="Rogerio F."/>
            <person name="Boufleur T.R."/>
            <person name="Ciampi-Guillardi M."/>
            <person name="Sukno S.A."/>
            <person name="Thon M.R."/>
            <person name="Massola Junior N.S."/>
            <person name="Baroncelli R."/>
        </authorList>
    </citation>
    <scope>NUCLEOTIDE SEQUENCE</scope>
    <source>
        <strain evidence="9">LFN0074</strain>
    </source>
</reference>
<keyword evidence="7" id="KW-1133">Transmembrane helix</keyword>
<dbReference type="SUPFAM" id="SSF51905">
    <property type="entry name" value="FAD/NAD(P)-binding domain"/>
    <property type="match status" value="1"/>
</dbReference>
<keyword evidence="5" id="KW-0560">Oxidoreductase</keyword>
<dbReference type="Pfam" id="PF01494">
    <property type="entry name" value="FAD_binding_3"/>
    <property type="match status" value="2"/>
</dbReference>
<keyword evidence="10" id="KW-1185">Reference proteome</keyword>
<evidence type="ECO:0000259" key="8">
    <source>
        <dbReference type="Pfam" id="PF01494"/>
    </source>
</evidence>
<dbReference type="Gene3D" id="3.50.50.60">
    <property type="entry name" value="FAD/NAD(P)-binding domain"/>
    <property type="match status" value="1"/>
</dbReference>
<organism evidence="9 10">
    <name type="scientific">Colletotrichum musicola</name>
    <dbReference type="NCBI Taxonomy" id="2175873"/>
    <lineage>
        <taxon>Eukaryota</taxon>
        <taxon>Fungi</taxon>
        <taxon>Dikarya</taxon>
        <taxon>Ascomycota</taxon>
        <taxon>Pezizomycotina</taxon>
        <taxon>Sordariomycetes</taxon>
        <taxon>Hypocreomycetidae</taxon>
        <taxon>Glomerellales</taxon>
        <taxon>Glomerellaceae</taxon>
        <taxon>Colletotrichum</taxon>
        <taxon>Colletotrichum orchidearum species complex</taxon>
    </lineage>
</organism>
<feature type="transmembrane region" description="Helical" evidence="7">
    <location>
        <begin position="769"/>
        <end position="796"/>
    </location>
</feature>
<protein>
    <submittedName>
        <fullName evidence="9">FAD binding domain-containing protein</fullName>
    </submittedName>
</protein>
<name>A0A8H6KXD0_9PEZI</name>
<evidence type="ECO:0000313" key="9">
    <source>
        <dbReference type="EMBL" id="KAF6839305.1"/>
    </source>
</evidence>
<dbReference type="InterPro" id="IPR002938">
    <property type="entry name" value="FAD-bd"/>
</dbReference>
<dbReference type="GO" id="GO:0071949">
    <property type="term" value="F:FAD binding"/>
    <property type="evidence" value="ECO:0007669"/>
    <property type="project" value="InterPro"/>
</dbReference>
<sequence>MGSKSFTVLISGGGIAGLTLANLLERVGIDYVILEAYSKIAPQVGASIGILPNGGRIYDQIGIYDDIRALIDGPLDHNSVRHPGAVEITQYDGLGDQIVRRFGYDTIFVDRQMVLKVLWENLKHKDKIFLNKQVSHVALEPSGVKVTTSDGETFSGDILVGSDGVHSKVRSEMWRLADTLQPGYIPASEHTEKTDARPNRFPECLPTVYKCIFGISIYKDFIPHMTQTNMHKHFSYLVIGGPDNRVYWFLFVNLGETQYGPELPRYTKEDEQALANEHLDDILGENFTFRDLYDSKVSSLLTSLPEYVFKKWHFNRIITIGDAAHKMEPIAGQGGNSAIETAAVLVNNLVLALKSHPDGLTTADVDTVFAKTQAKREPRVRKLLKASNEEQQFCAMETPLLRIMGKILVPLLSIDAQQDQWYTNFEEAHKLDLLDVPERPRAIPFFDELTHPRWEPSNIVTLLVGATLCSIFYVAQKVLVINPDVSPTFGTYLGGELRKHFTGIPQLDEILSTACWALSQSVSGPDPNAILQHIYLLTNMVPIIYIWTVEGYRNGHHLSLLSLPALFATASALLGFGKVAPLYYLYSLFSTGRGVYTRPTGRPIPSTVARTLLAALCIGYVVPTALMFLPYGDDAVQQAAIAFWVPSPLYVSLLALLFSTVLQRIAPVRTLDWEIFENRDLPSLQTGYAFSFCVAAVVHACALVYGSLNPAISLWRAFFDVPSFTATDLKIDMGAFMKYDLILLGAAVVLWCLYSAYELRRLGYVSTRAAVRAGAAVLAGQVAVGPGATYAGLWAWREGVIAGLMKN</sequence>
<feature type="transmembrane region" description="Helical" evidence="7">
    <location>
        <begin position="606"/>
        <end position="629"/>
    </location>
</feature>
<evidence type="ECO:0000256" key="4">
    <source>
        <dbReference type="ARBA" id="ARBA00022827"/>
    </source>
</evidence>
<proteinExistence type="inferred from homology"/>
<evidence type="ECO:0000256" key="1">
    <source>
        <dbReference type="ARBA" id="ARBA00001974"/>
    </source>
</evidence>
<dbReference type="PRINTS" id="PR00420">
    <property type="entry name" value="RNGMNOXGNASE"/>
</dbReference>
<dbReference type="InterPro" id="IPR050562">
    <property type="entry name" value="FAD_mOase_fung"/>
</dbReference>
<feature type="domain" description="FAD-binding" evidence="8">
    <location>
        <begin position="304"/>
        <end position="360"/>
    </location>
</feature>
<keyword evidence="6" id="KW-0503">Monooxygenase</keyword>
<keyword evidence="4" id="KW-0274">FAD</keyword>
<comment type="similarity">
    <text evidence="2">Belongs to the paxM FAD-dependent monooxygenase family.</text>
</comment>
<feature type="transmembrane region" description="Helical" evidence="7">
    <location>
        <begin position="560"/>
        <end position="586"/>
    </location>
</feature>
<comment type="caution">
    <text evidence="9">The sequence shown here is derived from an EMBL/GenBank/DDBJ whole genome shotgun (WGS) entry which is preliminary data.</text>
</comment>
<evidence type="ECO:0000256" key="5">
    <source>
        <dbReference type="ARBA" id="ARBA00023002"/>
    </source>
</evidence>
<dbReference type="Proteomes" id="UP000639643">
    <property type="component" value="Unassembled WGS sequence"/>
</dbReference>
<dbReference type="PANTHER" id="PTHR47356:SF2">
    <property type="entry name" value="FAD-BINDING DOMAIN-CONTAINING PROTEIN-RELATED"/>
    <property type="match status" value="1"/>
</dbReference>
<keyword evidence="7" id="KW-0472">Membrane</keyword>
<gene>
    <name evidence="9" type="ORF">CMUS01_04340</name>
</gene>
<dbReference type="AlphaFoldDB" id="A0A8H6KXD0"/>
<keyword evidence="3" id="KW-0285">Flavoprotein</keyword>
<comment type="cofactor">
    <cofactor evidence="1">
        <name>FAD</name>
        <dbReference type="ChEBI" id="CHEBI:57692"/>
    </cofactor>
</comment>
<keyword evidence="7" id="KW-0812">Transmembrane</keyword>
<feature type="domain" description="FAD-binding" evidence="8">
    <location>
        <begin position="7"/>
        <end position="172"/>
    </location>
</feature>
<feature type="transmembrane region" description="Helical" evidence="7">
    <location>
        <begin position="641"/>
        <end position="666"/>
    </location>
</feature>
<dbReference type="EMBL" id="WIGM01000116">
    <property type="protein sequence ID" value="KAF6839305.1"/>
    <property type="molecule type" value="Genomic_DNA"/>
</dbReference>